<dbReference type="GO" id="GO:0019290">
    <property type="term" value="P:siderophore biosynthetic process"/>
    <property type="evidence" value="ECO:0007669"/>
    <property type="project" value="InterPro"/>
</dbReference>
<reference evidence="4 5" key="2">
    <citation type="submission" date="2018-04" db="EMBL/GenBank/DDBJ databases">
        <title>Thauera lacus sp. nov., isolated from an saline lake in Inner Mongolia, China.</title>
        <authorList>
            <person name="Liang Q.-Y."/>
        </authorList>
    </citation>
    <scope>NUCLEOTIDE SEQUENCE [LARGE SCALE GENOMIC DNA]</scope>
    <source>
        <strain evidence="4 5">D20</strain>
    </source>
</reference>
<evidence type="ECO:0000256" key="1">
    <source>
        <dbReference type="ARBA" id="ARBA00004924"/>
    </source>
</evidence>
<dbReference type="Gene3D" id="3.40.630.30">
    <property type="match status" value="1"/>
</dbReference>
<dbReference type="InterPro" id="IPR000182">
    <property type="entry name" value="GNAT_dom"/>
</dbReference>
<dbReference type="OrthoDB" id="9814648at2"/>
<sequence length="186" mass="20492">MSLDRPLRAAAPRRPQMPSIELQPFRPTHDMPLIERWLRDPEVSRWWGESAQVQAALAGHPADHAALIHVDGVAVGLLCWQIPTRRELADAGLDDLPADLVDIDIVIGEAGMRGQGLGPLALELLFERLRREGVKLVGVATALGNSHALAAYARVGLQPYRDFFELGEDYRYLTRHLDNPGQPSAG</sequence>
<comment type="pathway">
    <text evidence="1">Siderophore biosynthesis.</text>
</comment>
<dbReference type="PROSITE" id="PS51186">
    <property type="entry name" value="GNAT"/>
    <property type="match status" value="1"/>
</dbReference>
<reference evidence="4 5" key="1">
    <citation type="submission" date="2018-03" db="EMBL/GenBank/DDBJ databases">
        <authorList>
            <person name="Keele B.F."/>
        </authorList>
    </citation>
    <scope>NUCLEOTIDE SEQUENCE [LARGE SCALE GENOMIC DNA]</scope>
    <source>
        <strain evidence="4 5">D20</strain>
    </source>
</reference>
<evidence type="ECO:0000256" key="2">
    <source>
        <dbReference type="SAM" id="MobiDB-lite"/>
    </source>
</evidence>
<comment type="caution">
    <text evidence="4">The sequence shown here is derived from an EMBL/GenBank/DDBJ whole genome shotgun (WGS) entry which is preliminary data.</text>
</comment>
<protein>
    <recommendedName>
        <fullName evidence="3">N-acetyltransferase domain-containing protein</fullName>
    </recommendedName>
</protein>
<dbReference type="GO" id="GO:0016747">
    <property type="term" value="F:acyltransferase activity, transferring groups other than amino-acyl groups"/>
    <property type="evidence" value="ECO:0007669"/>
    <property type="project" value="InterPro"/>
</dbReference>
<gene>
    <name evidence="4" type="ORF">C8261_06950</name>
</gene>
<dbReference type="SUPFAM" id="SSF55729">
    <property type="entry name" value="Acyl-CoA N-acyltransferases (Nat)"/>
    <property type="match status" value="1"/>
</dbReference>
<evidence type="ECO:0000259" key="3">
    <source>
        <dbReference type="PROSITE" id="PS51186"/>
    </source>
</evidence>
<organism evidence="4 5">
    <name type="scientific">Pseudothauera lacus</name>
    <dbReference type="NCBI Taxonomy" id="2136175"/>
    <lineage>
        <taxon>Bacteria</taxon>
        <taxon>Pseudomonadati</taxon>
        <taxon>Pseudomonadota</taxon>
        <taxon>Betaproteobacteria</taxon>
        <taxon>Rhodocyclales</taxon>
        <taxon>Zoogloeaceae</taxon>
        <taxon>Pseudothauera</taxon>
    </lineage>
</organism>
<feature type="domain" description="N-acetyltransferase" evidence="3">
    <location>
        <begin position="20"/>
        <end position="178"/>
    </location>
</feature>
<dbReference type="InterPro" id="IPR019432">
    <property type="entry name" value="Acyltransferase_MbtK/IucB-like"/>
</dbReference>
<dbReference type="EMBL" id="PZKC01000004">
    <property type="protein sequence ID" value="PTD97116.1"/>
    <property type="molecule type" value="Genomic_DNA"/>
</dbReference>
<dbReference type="InterPro" id="IPR016181">
    <property type="entry name" value="Acyl_CoA_acyltransferase"/>
</dbReference>
<feature type="region of interest" description="Disordered" evidence="2">
    <location>
        <begin position="1"/>
        <end position="24"/>
    </location>
</feature>
<dbReference type="SMART" id="SM01006">
    <property type="entry name" value="AlcB"/>
    <property type="match status" value="1"/>
</dbReference>
<name>A0A2T4IHC4_9RHOO</name>
<dbReference type="AlphaFoldDB" id="A0A2T4IHC4"/>
<proteinExistence type="predicted"/>
<evidence type="ECO:0000313" key="4">
    <source>
        <dbReference type="EMBL" id="PTD97116.1"/>
    </source>
</evidence>
<dbReference type="Pfam" id="PF13523">
    <property type="entry name" value="Acetyltransf_8"/>
    <property type="match status" value="1"/>
</dbReference>
<dbReference type="Proteomes" id="UP000241193">
    <property type="component" value="Unassembled WGS sequence"/>
</dbReference>
<keyword evidence="5" id="KW-1185">Reference proteome</keyword>
<evidence type="ECO:0000313" key="5">
    <source>
        <dbReference type="Proteomes" id="UP000241193"/>
    </source>
</evidence>
<accession>A0A2T4IHC4</accession>